<evidence type="ECO:0000313" key="14">
    <source>
        <dbReference type="EMBL" id="ODM89277.1"/>
    </source>
</evidence>
<dbReference type="AlphaFoldDB" id="A0A1D2M8G0"/>
<proteinExistence type="inferred from homology"/>
<dbReference type="STRING" id="48709.A0A1D2M8G0"/>
<dbReference type="InterPro" id="IPR001356">
    <property type="entry name" value="HD"/>
</dbReference>
<feature type="region of interest" description="Disordered" evidence="12">
    <location>
        <begin position="1"/>
        <end position="33"/>
    </location>
</feature>
<keyword evidence="8 10" id="KW-0539">Nucleus</keyword>
<keyword evidence="5 10" id="KW-0371">Homeobox</keyword>
<dbReference type="PROSITE" id="PS50071">
    <property type="entry name" value="HOMEOBOX_2"/>
    <property type="match status" value="1"/>
</dbReference>
<dbReference type="CDD" id="cd00086">
    <property type="entry name" value="homeodomain"/>
    <property type="match status" value="1"/>
</dbReference>
<dbReference type="GO" id="GO:0003677">
    <property type="term" value="F:DNA binding"/>
    <property type="evidence" value="ECO:0007669"/>
    <property type="project" value="UniProtKB-UniRule"/>
</dbReference>
<feature type="compositionally biased region" description="Basic residues" evidence="12">
    <location>
        <begin position="205"/>
        <end position="214"/>
    </location>
</feature>
<keyword evidence="7" id="KW-0804">Transcription</keyword>
<feature type="DNA-binding region" description="Homeobox" evidence="10">
    <location>
        <begin position="154"/>
        <end position="213"/>
    </location>
</feature>
<dbReference type="GO" id="GO:0000981">
    <property type="term" value="F:DNA-binding transcription factor activity, RNA polymerase II-specific"/>
    <property type="evidence" value="ECO:0007669"/>
    <property type="project" value="InterPro"/>
</dbReference>
<evidence type="ECO:0000256" key="9">
    <source>
        <dbReference type="ARBA" id="ARBA00073831"/>
    </source>
</evidence>
<dbReference type="Pfam" id="PF00046">
    <property type="entry name" value="Homeodomain"/>
    <property type="match status" value="1"/>
</dbReference>
<evidence type="ECO:0000256" key="6">
    <source>
        <dbReference type="ARBA" id="ARBA00023159"/>
    </source>
</evidence>
<organism evidence="14 15">
    <name type="scientific">Orchesella cincta</name>
    <name type="common">Springtail</name>
    <name type="synonym">Podura cincta</name>
    <dbReference type="NCBI Taxonomy" id="48709"/>
    <lineage>
        <taxon>Eukaryota</taxon>
        <taxon>Metazoa</taxon>
        <taxon>Ecdysozoa</taxon>
        <taxon>Arthropoda</taxon>
        <taxon>Hexapoda</taxon>
        <taxon>Collembola</taxon>
        <taxon>Entomobryomorpha</taxon>
        <taxon>Entomobryoidea</taxon>
        <taxon>Orchesellidae</taxon>
        <taxon>Orchesellinae</taxon>
        <taxon>Orchesella</taxon>
    </lineage>
</organism>
<feature type="compositionally biased region" description="Basic and acidic residues" evidence="12">
    <location>
        <begin position="257"/>
        <end position="273"/>
    </location>
</feature>
<keyword evidence="6" id="KW-0010">Activator</keyword>
<comment type="caution">
    <text evidence="14">The sequence shown here is derived from an EMBL/GenBank/DDBJ whole genome shotgun (WGS) entry which is preliminary data.</text>
</comment>
<accession>A0A1D2M8G0</accession>
<evidence type="ECO:0000256" key="1">
    <source>
        <dbReference type="ARBA" id="ARBA00004123"/>
    </source>
</evidence>
<dbReference type="SMART" id="SM00389">
    <property type="entry name" value="HOX"/>
    <property type="match status" value="1"/>
</dbReference>
<dbReference type="InterPro" id="IPR009057">
    <property type="entry name" value="Homeodomain-like_sf"/>
</dbReference>
<evidence type="ECO:0000259" key="13">
    <source>
        <dbReference type="PROSITE" id="PS50071"/>
    </source>
</evidence>
<evidence type="ECO:0000256" key="5">
    <source>
        <dbReference type="ARBA" id="ARBA00023155"/>
    </source>
</evidence>
<feature type="compositionally biased region" description="Polar residues" evidence="12">
    <location>
        <begin position="368"/>
        <end position="398"/>
    </location>
</feature>
<dbReference type="PANTHER" id="PTHR24333:SF8">
    <property type="entry name" value="HOMEOBOX PROTEIN CEH-62"/>
    <property type="match status" value="1"/>
</dbReference>
<evidence type="ECO:0000313" key="15">
    <source>
        <dbReference type="Proteomes" id="UP000094527"/>
    </source>
</evidence>
<dbReference type="PRINTS" id="PR00024">
    <property type="entry name" value="HOMEOBOX"/>
</dbReference>
<dbReference type="EMBL" id="LJIJ01002755">
    <property type="protein sequence ID" value="ODM89277.1"/>
    <property type="molecule type" value="Genomic_DNA"/>
</dbReference>
<dbReference type="FunFam" id="1.10.10.60:FF:000173">
    <property type="entry name" value="brain-specific homeobox protein homolog"/>
    <property type="match status" value="1"/>
</dbReference>
<dbReference type="InterPro" id="IPR017970">
    <property type="entry name" value="Homeobox_CS"/>
</dbReference>
<evidence type="ECO:0000256" key="3">
    <source>
        <dbReference type="ARBA" id="ARBA00023015"/>
    </source>
</evidence>
<dbReference type="OMA" id="GYHTHAG"/>
<gene>
    <name evidence="14" type="ORF">Ocin01_17405</name>
</gene>
<comment type="subcellular location">
    <subcellularLocation>
        <location evidence="1 10 11">Nucleus</location>
    </subcellularLocation>
</comment>
<dbReference type="GO" id="GO:0005634">
    <property type="term" value="C:nucleus"/>
    <property type="evidence" value="ECO:0007669"/>
    <property type="project" value="UniProtKB-SubCell"/>
</dbReference>
<feature type="region of interest" description="Disordered" evidence="12">
    <location>
        <begin position="202"/>
        <end position="281"/>
    </location>
</feature>
<evidence type="ECO:0000256" key="8">
    <source>
        <dbReference type="ARBA" id="ARBA00023242"/>
    </source>
</evidence>
<dbReference type="SUPFAM" id="SSF46689">
    <property type="entry name" value="Homeodomain-like"/>
    <property type="match status" value="1"/>
</dbReference>
<dbReference type="PROSITE" id="PS00027">
    <property type="entry name" value="HOMEOBOX_1"/>
    <property type="match status" value="1"/>
</dbReference>
<evidence type="ECO:0000256" key="12">
    <source>
        <dbReference type="SAM" id="MobiDB-lite"/>
    </source>
</evidence>
<dbReference type="Proteomes" id="UP000094527">
    <property type="component" value="Unassembled WGS sequence"/>
</dbReference>
<evidence type="ECO:0000256" key="7">
    <source>
        <dbReference type="ARBA" id="ARBA00023163"/>
    </source>
</evidence>
<evidence type="ECO:0000256" key="11">
    <source>
        <dbReference type="RuleBase" id="RU000682"/>
    </source>
</evidence>
<evidence type="ECO:0000256" key="4">
    <source>
        <dbReference type="ARBA" id="ARBA00023125"/>
    </source>
</evidence>
<sequence length="398" mass="43319">MTLSLKFNGGNQSGRECAGERGGGSGISGKSVDKNSSSFLIDDILFHKPKNFRDVIVPIPSRMGSLSSPTSRTQLGDCPPHMSPSTPPSTTSSMGGNSGSSSTASSISPQYSPFLHPFFPRPDVTSHPFFLAAAGLPFSSLFTGADPTSKHCRRRKARTVFSDQQLHGLEKRFEAQRYLSTPERVELANALNLSETQVKTWFQNRRMKHKKQLRKGSSSTDAKNNGNSSSTTSGNSTTAKTDEETGAKVGVSSNPNSDRESKSDANSKPKGNSEELPMDFSQRNATSTDILLDDPRLHSHFHPHLRTTGMLYHEHPHHHHLFSIKMRPNGNSNGSTYSDEECCSRGGDSEVETGPGNMEDDEEDIDIMSSTNEDGASSELSSYSNTNPQSNLHSIRIP</sequence>
<keyword evidence="4 10" id="KW-0238">DNA-binding</keyword>
<evidence type="ECO:0000256" key="10">
    <source>
        <dbReference type="PROSITE-ProRule" id="PRU00108"/>
    </source>
</evidence>
<dbReference type="OrthoDB" id="6159439at2759"/>
<dbReference type="InterPro" id="IPR020479">
    <property type="entry name" value="HD_metazoa"/>
</dbReference>
<comment type="similarity">
    <text evidence="2">Belongs to the distal-less homeobox family.</text>
</comment>
<evidence type="ECO:0000256" key="2">
    <source>
        <dbReference type="ARBA" id="ARBA00007916"/>
    </source>
</evidence>
<protein>
    <recommendedName>
        <fullName evidence="9">Brain-specific homeobox protein homolog</fullName>
    </recommendedName>
</protein>
<feature type="region of interest" description="Disordered" evidence="12">
    <location>
        <begin position="333"/>
        <end position="398"/>
    </location>
</feature>
<name>A0A1D2M8G0_ORCCI</name>
<feature type="compositionally biased region" description="Low complexity" evidence="12">
    <location>
        <begin position="224"/>
        <end position="238"/>
    </location>
</feature>
<keyword evidence="15" id="KW-1185">Reference proteome</keyword>
<feature type="domain" description="Homeobox" evidence="13">
    <location>
        <begin position="152"/>
        <end position="212"/>
    </location>
</feature>
<dbReference type="InterPro" id="IPR050848">
    <property type="entry name" value="Homeobox_TF"/>
</dbReference>
<feature type="compositionally biased region" description="Polar residues" evidence="12">
    <location>
        <begin position="64"/>
        <end position="74"/>
    </location>
</feature>
<dbReference type="Gene3D" id="1.10.10.60">
    <property type="entry name" value="Homeodomain-like"/>
    <property type="match status" value="1"/>
</dbReference>
<keyword evidence="3" id="KW-0805">Transcription regulation</keyword>
<feature type="compositionally biased region" description="Low complexity" evidence="12">
    <location>
        <begin position="88"/>
        <end position="106"/>
    </location>
</feature>
<feature type="region of interest" description="Disordered" evidence="12">
    <location>
        <begin position="61"/>
        <end position="106"/>
    </location>
</feature>
<reference evidence="14 15" key="1">
    <citation type="journal article" date="2016" name="Genome Biol. Evol.">
        <title>Gene Family Evolution Reflects Adaptation to Soil Environmental Stressors in the Genome of the Collembolan Orchesella cincta.</title>
        <authorList>
            <person name="Faddeeva-Vakhrusheva A."/>
            <person name="Derks M.F."/>
            <person name="Anvar S.Y."/>
            <person name="Agamennone V."/>
            <person name="Suring W."/>
            <person name="Smit S."/>
            <person name="van Straalen N.M."/>
            <person name="Roelofs D."/>
        </authorList>
    </citation>
    <scope>NUCLEOTIDE SEQUENCE [LARGE SCALE GENOMIC DNA]</scope>
    <source>
        <tissue evidence="14">Mixed pool</tissue>
    </source>
</reference>
<dbReference type="PANTHER" id="PTHR24333">
    <property type="entry name" value="HOMEO BOX HB9 LIKE A-RELATED"/>
    <property type="match status" value="1"/>
</dbReference>